<evidence type="ECO:0000256" key="1">
    <source>
        <dbReference type="SAM" id="MobiDB-lite"/>
    </source>
</evidence>
<evidence type="ECO:0000259" key="3">
    <source>
        <dbReference type="PROSITE" id="PS51724"/>
    </source>
</evidence>
<reference evidence="4 5" key="1">
    <citation type="submission" date="2016-10" db="EMBL/GenBank/DDBJ databases">
        <authorList>
            <person name="de Groot N.N."/>
        </authorList>
    </citation>
    <scope>NUCLEOTIDE SEQUENCE [LARGE SCALE GENOMIC DNA]</scope>
    <source>
        <strain evidence="4 5">DSM 19073</strain>
    </source>
</reference>
<dbReference type="PROSITE" id="PS51724">
    <property type="entry name" value="SPOR"/>
    <property type="match status" value="1"/>
</dbReference>
<dbReference type="InterPro" id="IPR036680">
    <property type="entry name" value="SPOR-like_sf"/>
</dbReference>
<evidence type="ECO:0000313" key="4">
    <source>
        <dbReference type="EMBL" id="SFJ55119.1"/>
    </source>
</evidence>
<organism evidence="4 5">
    <name type="scientific">Jannaschia pohangensis</name>
    <dbReference type="NCBI Taxonomy" id="390807"/>
    <lineage>
        <taxon>Bacteria</taxon>
        <taxon>Pseudomonadati</taxon>
        <taxon>Pseudomonadota</taxon>
        <taxon>Alphaproteobacteria</taxon>
        <taxon>Rhodobacterales</taxon>
        <taxon>Roseobacteraceae</taxon>
        <taxon>Jannaschia</taxon>
    </lineage>
</organism>
<feature type="domain" description="SPOR" evidence="3">
    <location>
        <begin position="252"/>
        <end position="337"/>
    </location>
</feature>
<dbReference type="Pfam" id="PF05036">
    <property type="entry name" value="SPOR"/>
    <property type="match status" value="1"/>
</dbReference>
<keyword evidence="5" id="KW-1185">Reference proteome</keyword>
<dbReference type="AlphaFoldDB" id="A0A1I3SBW9"/>
<name>A0A1I3SBW9_9RHOB</name>
<protein>
    <submittedName>
        <fullName evidence="4">Sporulation related domain-containing protein</fullName>
    </submittedName>
</protein>
<dbReference type="GO" id="GO:0042834">
    <property type="term" value="F:peptidoglycan binding"/>
    <property type="evidence" value="ECO:0007669"/>
    <property type="project" value="InterPro"/>
</dbReference>
<dbReference type="RefSeq" id="WP_092782719.1">
    <property type="nucleotide sequence ID" value="NZ_FORA01000004.1"/>
</dbReference>
<feature type="region of interest" description="Disordered" evidence="1">
    <location>
        <begin position="202"/>
        <end position="251"/>
    </location>
</feature>
<sequence length="337" mass="34875">MADLDYYGADYGTEESSRFMDAARNFGFVNWAGALTSIGLTAGMAVWAIDMTFRDVSGVPVIMALEGPMRTEPTKPGGQVAPFQGLALSDITSGGAAAPAPDQIVLAPPPVSLEAPALAERRAAAGITAPAPAPVVAATATPVPDVTVDPALLQASLRVIEDEILVSASSPVDVVAAAEAALAPSAPTGPEVASLVPATVPGVAQSTRPRQRPAGLRPTIASLPTDAPETPAGVQVASNGPVERSGDVDPNSIAAGTRVVQVGAFDSEQLARGEWDRLQGKFGDYMYGKQRMIQKARSGGRDFWRLRVVGFDDGSDARRFCSALLAQDAVCMPVTIR</sequence>
<feature type="transmembrane region" description="Helical" evidence="2">
    <location>
        <begin position="28"/>
        <end position="49"/>
    </location>
</feature>
<keyword evidence="2" id="KW-0812">Transmembrane</keyword>
<gene>
    <name evidence="4" type="ORF">SAMN04488095_3060</name>
</gene>
<dbReference type="EMBL" id="FORA01000004">
    <property type="protein sequence ID" value="SFJ55119.1"/>
    <property type="molecule type" value="Genomic_DNA"/>
</dbReference>
<accession>A0A1I3SBW9</accession>
<keyword evidence="2" id="KW-0472">Membrane</keyword>
<proteinExistence type="predicted"/>
<dbReference type="STRING" id="390807.SAMN04488095_3060"/>
<evidence type="ECO:0000313" key="5">
    <source>
        <dbReference type="Proteomes" id="UP000199110"/>
    </source>
</evidence>
<dbReference type="InterPro" id="IPR007730">
    <property type="entry name" value="SPOR-like_dom"/>
</dbReference>
<dbReference type="OrthoDB" id="8479416at2"/>
<dbReference type="Proteomes" id="UP000199110">
    <property type="component" value="Unassembled WGS sequence"/>
</dbReference>
<evidence type="ECO:0000256" key="2">
    <source>
        <dbReference type="SAM" id="Phobius"/>
    </source>
</evidence>
<dbReference type="Gene3D" id="3.30.70.1070">
    <property type="entry name" value="Sporulation related repeat"/>
    <property type="match status" value="1"/>
</dbReference>
<keyword evidence="2" id="KW-1133">Transmembrane helix</keyword>